<dbReference type="Gene3D" id="3.40.50.150">
    <property type="entry name" value="Vaccinia Virus protein VP39"/>
    <property type="match status" value="1"/>
</dbReference>
<organism evidence="3 4">
    <name type="scientific">Pendulispora brunnea</name>
    <dbReference type="NCBI Taxonomy" id="2905690"/>
    <lineage>
        <taxon>Bacteria</taxon>
        <taxon>Pseudomonadati</taxon>
        <taxon>Myxococcota</taxon>
        <taxon>Myxococcia</taxon>
        <taxon>Myxococcales</taxon>
        <taxon>Sorangiineae</taxon>
        <taxon>Pendulisporaceae</taxon>
        <taxon>Pendulispora</taxon>
    </lineage>
</organism>
<dbReference type="Proteomes" id="UP001379533">
    <property type="component" value="Chromosome"/>
</dbReference>
<evidence type="ECO:0000259" key="2">
    <source>
        <dbReference type="Pfam" id="PF08241"/>
    </source>
</evidence>
<feature type="domain" description="Methyltransferase type 11" evidence="2">
    <location>
        <begin position="47"/>
        <end position="139"/>
    </location>
</feature>
<evidence type="ECO:0000313" key="3">
    <source>
        <dbReference type="EMBL" id="WXA91431.1"/>
    </source>
</evidence>
<dbReference type="GO" id="GO:0008168">
    <property type="term" value="F:methyltransferase activity"/>
    <property type="evidence" value="ECO:0007669"/>
    <property type="project" value="UniProtKB-KW"/>
</dbReference>
<dbReference type="SUPFAM" id="SSF53335">
    <property type="entry name" value="S-adenosyl-L-methionine-dependent methyltransferases"/>
    <property type="match status" value="1"/>
</dbReference>
<dbReference type="Pfam" id="PF08241">
    <property type="entry name" value="Methyltransf_11"/>
    <property type="match status" value="1"/>
</dbReference>
<dbReference type="InterPro" id="IPR029063">
    <property type="entry name" value="SAM-dependent_MTases_sf"/>
</dbReference>
<dbReference type="PANTHER" id="PTHR43861">
    <property type="entry name" value="TRANS-ACONITATE 2-METHYLTRANSFERASE-RELATED"/>
    <property type="match status" value="1"/>
</dbReference>
<reference evidence="3 4" key="1">
    <citation type="submission" date="2021-12" db="EMBL/GenBank/DDBJ databases">
        <title>Discovery of the Pendulisporaceae a myxobacterial family with distinct sporulation behavior and unique specialized metabolism.</title>
        <authorList>
            <person name="Garcia R."/>
            <person name="Popoff A."/>
            <person name="Bader C.D."/>
            <person name="Loehr J."/>
            <person name="Walesch S."/>
            <person name="Walt C."/>
            <person name="Boldt J."/>
            <person name="Bunk B."/>
            <person name="Haeckl F.J.F.P.J."/>
            <person name="Gunesch A.P."/>
            <person name="Birkelbach J."/>
            <person name="Nuebel U."/>
            <person name="Pietschmann T."/>
            <person name="Bach T."/>
            <person name="Mueller R."/>
        </authorList>
    </citation>
    <scope>NUCLEOTIDE SEQUENCE [LARGE SCALE GENOMIC DNA]</scope>
    <source>
        <strain evidence="3 4">MSr12523</strain>
    </source>
</reference>
<accession>A0ABZ2K510</accession>
<proteinExistence type="predicted"/>
<dbReference type="RefSeq" id="WP_394842051.1">
    <property type="nucleotide sequence ID" value="NZ_CP089982.1"/>
</dbReference>
<keyword evidence="1" id="KW-0808">Transferase</keyword>
<keyword evidence="3" id="KW-0489">Methyltransferase</keyword>
<dbReference type="CDD" id="cd02440">
    <property type="entry name" value="AdoMet_MTases"/>
    <property type="match status" value="1"/>
</dbReference>
<gene>
    <name evidence="3" type="ORF">LZC95_33860</name>
</gene>
<dbReference type="GO" id="GO:0032259">
    <property type="term" value="P:methylation"/>
    <property type="evidence" value="ECO:0007669"/>
    <property type="project" value="UniProtKB-KW"/>
</dbReference>
<name>A0ABZ2K510_9BACT</name>
<sequence length="266" mass="28953">MTSNDYFGIDTPEGIEGRRLARLEAVSDPITVSRLTRLGVAPGWRCLEVGAGGGSIARWLADRVGPEGSVVATDLDMRFLAHADLGPVEVRRHDILTDPLETDAFDLVHARALLMNLPDPQLALRRLAAAVKPGGILFVEDADWSSLSSLDPTIESEFHRLSHAGFQALRAARISDGYFGRRLLGLVESIGFEHVEGDGIVRMGRGGADPWGQFQSMNLQLPIATSLVSKGIMTQADLDWLRATYANPEFSFLGFTLFGAWARKPA</sequence>
<protein>
    <submittedName>
        <fullName evidence="3">Methyltransferase domain-containing protein</fullName>
    </submittedName>
</protein>
<dbReference type="InterPro" id="IPR013216">
    <property type="entry name" value="Methyltransf_11"/>
</dbReference>
<evidence type="ECO:0000313" key="4">
    <source>
        <dbReference type="Proteomes" id="UP001379533"/>
    </source>
</evidence>
<dbReference type="PANTHER" id="PTHR43861:SF3">
    <property type="entry name" value="PUTATIVE (AFU_ORTHOLOGUE AFUA_2G14390)-RELATED"/>
    <property type="match status" value="1"/>
</dbReference>
<keyword evidence="4" id="KW-1185">Reference proteome</keyword>
<dbReference type="EMBL" id="CP089982">
    <property type="protein sequence ID" value="WXA91431.1"/>
    <property type="molecule type" value="Genomic_DNA"/>
</dbReference>
<evidence type="ECO:0000256" key="1">
    <source>
        <dbReference type="ARBA" id="ARBA00022679"/>
    </source>
</evidence>